<sequence>MPQQIDATDLIIGCLCIYVPPAAIILRTGCNVNNIHIWLNLCLWLCTIFCGIIHAFWYCFLGPGAGRGLAPIPT</sequence>
<dbReference type="GO" id="GO:0016020">
    <property type="term" value="C:membrane"/>
    <property type="evidence" value="ECO:0007669"/>
    <property type="project" value="UniProtKB-SubCell"/>
</dbReference>
<evidence type="ECO:0000256" key="6">
    <source>
        <dbReference type="SAM" id="Phobius"/>
    </source>
</evidence>
<keyword evidence="4 6" id="KW-1133">Transmembrane helix</keyword>
<feature type="transmembrane region" description="Helical" evidence="6">
    <location>
        <begin position="38"/>
        <end position="60"/>
    </location>
</feature>
<evidence type="ECO:0000256" key="1">
    <source>
        <dbReference type="ARBA" id="ARBA00004370"/>
    </source>
</evidence>
<keyword evidence="5 6" id="KW-0472">Membrane</keyword>
<keyword evidence="9" id="KW-1185">Reference proteome</keyword>
<evidence type="ECO:0000313" key="7">
    <source>
        <dbReference type="EMBL" id="CAJ0562705.1"/>
    </source>
</evidence>
<organism evidence="8 9">
    <name type="scientific">Mesorhabditis spiculigera</name>
    <dbReference type="NCBI Taxonomy" id="96644"/>
    <lineage>
        <taxon>Eukaryota</taxon>
        <taxon>Metazoa</taxon>
        <taxon>Ecdysozoa</taxon>
        <taxon>Nematoda</taxon>
        <taxon>Chromadorea</taxon>
        <taxon>Rhabditida</taxon>
        <taxon>Rhabditina</taxon>
        <taxon>Rhabditomorpha</taxon>
        <taxon>Rhabditoidea</taxon>
        <taxon>Rhabditidae</taxon>
        <taxon>Mesorhabditinae</taxon>
        <taxon>Mesorhabditis</taxon>
    </lineage>
</organism>
<reference evidence="8" key="1">
    <citation type="submission" date="2023-06" db="EMBL/GenBank/DDBJ databases">
        <authorList>
            <person name="Delattre M."/>
        </authorList>
    </citation>
    <scope>NUCLEOTIDE SEQUENCE</scope>
    <source>
        <strain evidence="8">AF72</strain>
    </source>
</reference>
<feature type="non-terminal residue" evidence="8">
    <location>
        <position position="1"/>
    </location>
</feature>
<dbReference type="Pfam" id="PF01679">
    <property type="entry name" value="Pmp3"/>
    <property type="match status" value="1"/>
</dbReference>
<gene>
    <name evidence="7" type="ORF">MSPICULIGERA_LOCUS2203</name>
    <name evidence="8" type="ORF">MSPICULIGERA_LOCUS9943</name>
</gene>
<evidence type="ECO:0000256" key="4">
    <source>
        <dbReference type="ARBA" id="ARBA00022989"/>
    </source>
</evidence>
<dbReference type="AlphaFoldDB" id="A0AA36CLZ5"/>
<name>A0AA36CLZ5_9BILA</name>
<dbReference type="EMBL" id="CATQJA010000662">
    <property type="protein sequence ID" value="CAJ0562705.1"/>
    <property type="molecule type" value="Genomic_DNA"/>
</dbReference>
<dbReference type="Proteomes" id="UP001177023">
    <property type="component" value="Unassembled WGS sequence"/>
</dbReference>
<comment type="caution">
    <text evidence="8">The sequence shown here is derived from an EMBL/GenBank/DDBJ whole genome shotgun (WGS) entry which is preliminary data.</text>
</comment>
<keyword evidence="3 6" id="KW-0812">Transmembrane</keyword>
<dbReference type="InterPro" id="IPR000612">
    <property type="entry name" value="PMP3"/>
</dbReference>
<evidence type="ECO:0000256" key="2">
    <source>
        <dbReference type="ARBA" id="ARBA00009530"/>
    </source>
</evidence>
<comment type="similarity">
    <text evidence="2">Belongs to the UPF0057 (PMP3) family.</text>
</comment>
<comment type="subcellular location">
    <subcellularLocation>
        <location evidence="1">Membrane</location>
    </subcellularLocation>
</comment>
<accession>A0AA36CLZ5</accession>
<evidence type="ECO:0000256" key="5">
    <source>
        <dbReference type="ARBA" id="ARBA00023136"/>
    </source>
</evidence>
<evidence type="ECO:0000313" key="8">
    <source>
        <dbReference type="EMBL" id="CAJ0571539.1"/>
    </source>
</evidence>
<protein>
    <submittedName>
        <fullName evidence="8">Uncharacterized protein</fullName>
    </submittedName>
</protein>
<evidence type="ECO:0000256" key="3">
    <source>
        <dbReference type="ARBA" id="ARBA00022692"/>
    </source>
</evidence>
<feature type="transmembrane region" description="Helical" evidence="6">
    <location>
        <begin position="7"/>
        <end position="26"/>
    </location>
</feature>
<proteinExistence type="inferred from homology"/>
<evidence type="ECO:0000313" key="9">
    <source>
        <dbReference type="Proteomes" id="UP001177023"/>
    </source>
</evidence>
<dbReference type="EMBL" id="CATQJA010002569">
    <property type="protein sequence ID" value="CAJ0571539.1"/>
    <property type="molecule type" value="Genomic_DNA"/>
</dbReference>